<accession>A0AAV0ALH1</accession>
<dbReference type="SUPFAM" id="SSF54585">
    <property type="entry name" value="Cdc48 domain 2-like"/>
    <property type="match status" value="1"/>
</dbReference>
<dbReference type="InterPro" id="IPR029067">
    <property type="entry name" value="CDC48_domain_2-like_sf"/>
</dbReference>
<feature type="compositionally biased region" description="Polar residues" evidence="3">
    <location>
        <begin position="508"/>
        <end position="523"/>
    </location>
</feature>
<feature type="region of interest" description="Disordered" evidence="3">
    <location>
        <begin position="167"/>
        <end position="188"/>
    </location>
</feature>
<evidence type="ECO:0000256" key="3">
    <source>
        <dbReference type="SAM" id="MobiDB-lite"/>
    </source>
</evidence>
<proteinExistence type="predicted"/>
<dbReference type="Gene3D" id="3.10.330.10">
    <property type="match status" value="1"/>
</dbReference>
<dbReference type="EMBL" id="CALTRL010000763">
    <property type="protein sequence ID" value="CAH7669553.1"/>
    <property type="molecule type" value="Genomic_DNA"/>
</dbReference>
<dbReference type="Proteomes" id="UP001153365">
    <property type="component" value="Unassembled WGS sequence"/>
</dbReference>
<evidence type="ECO:0000256" key="2">
    <source>
        <dbReference type="ARBA" id="ARBA00022840"/>
    </source>
</evidence>
<dbReference type="GO" id="GO:0032012">
    <property type="term" value="P:regulation of ARF protein signal transduction"/>
    <property type="evidence" value="ECO:0007669"/>
    <property type="project" value="InterPro"/>
</dbReference>
<dbReference type="GO" id="GO:0005085">
    <property type="term" value="F:guanyl-nucleotide exchange factor activity"/>
    <property type="evidence" value="ECO:0007669"/>
    <property type="project" value="InterPro"/>
</dbReference>
<feature type="compositionally biased region" description="Low complexity" evidence="3">
    <location>
        <begin position="241"/>
        <end position="250"/>
    </location>
</feature>
<dbReference type="GO" id="GO:0005524">
    <property type="term" value="F:ATP binding"/>
    <property type="evidence" value="ECO:0007669"/>
    <property type="project" value="UniProtKB-KW"/>
</dbReference>
<evidence type="ECO:0000313" key="4">
    <source>
        <dbReference type="EMBL" id="CAH7669553.1"/>
    </source>
</evidence>
<feature type="region of interest" description="Disordered" evidence="3">
    <location>
        <begin position="320"/>
        <end position="368"/>
    </location>
</feature>
<sequence length="886" mass="98437">MSQILAEIENRVVETNPAEYCIVAQDTVIHTKGDPIKREDEEGNLNETWTTPATDQISSTQENFLSDTKSEGMINYSPVLTQDEKLNLTTCDNNTSDRPSDNQHHSTTINNKIINSRLSLSDLSLTRQTQSVVSSSSNQQRLNNLCQIGLLTKLRPSLTRKNIYNSTQQIGSEETQPSNQTIDPESINHQSEPTTVSILSFQQMTVVNLQSNLQHKSPSSLPVSLRLPLSPTTSPRPTPKPKSTNTTKPTAIRPHTPDLTNSRPKSSSQINLANLVESWGGGGPSELSYRSRLSHQVLGQTVDPKPLPDHNLPQSTVTIQALPPSEHPESNRSNTPGRSQPEHLPNHQSSSELEIKRKDEDSEDDDDNVVLGNEELYSAQAHLSPKDEILPISGPLREVLPIIVQDLNWDDLGAEPLKLQPSQKSSHRLRAFTISVLKNERNLTVNSSRSSSSSISEAFHQLLPRSSTPVSNMFTNRISLIKSRSLKSHSRPFKQSVKSPVFMSTKSLNNSLDPLQSSQSHSSDIVRPGTSHASERNHTGAVTFLSGSNLVQSPGNSYNQHLLVTSLGILQRTVSDSINSISTGNSKRIKTMDPRKELKMLMRSQTIRNKSDHSSLSRNSWWVPGVSHKAVVKKGEKTEAKAPKKKGNEVGLKLSERIKCKQTRKDEDEVSYLGRLASKVDNSQIASLLATSSEPFHLSALKEYMNSFKFSHDPINLSLRKLLMDAFNKNNWVKMTRSDYVKNTKIDGIPSEVIEYIYDNVTFTEFIFVDEDKDVEKSRPKEACTYPGSSTSLSAKPATSANLKALISASKVNPYQLISDGLTDELSPNIESLIPSQNPFSFTGAVPYFDFKKLRKSLVISLKKETEHLLKHQNLGETKPMRWSGS</sequence>
<feature type="region of interest" description="Disordered" evidence="3">
    <location>
        <begin position="508"/>
        <end position="536"/>
    </location>
</feature>
<gene>
    <name evidence="4" type="ORF">PPACK8108_LOCUS4183</name>
</gene>
<dbReference type="InterPro" id="IPR035999">
    <property type="entry name" value="Sec7_dom_sf"/>
</dbReference>
<dbReference type="SUPFAM" id="SSF48425">
    <property type="entry name" value="Sec7 domain"/>
    <property type="match status" value="1"/>
</dbReference>
<feature type="compositionally biased region" description="Low complexity" evidence="3">
    <location>
        <begin position="216"/>
        <end position="233"/>
    </location>
</feature>
<feature type="compositionally biased region" description="Polar residues" evidence="3">
    <location>
        <begin position="258"/>
        <end position="268"/>
    </location>
</feature>
<keyword evidence="2" id="KW-0067">ATP-binding</keyword>
<evidence type="ECO:0000313" key="5">
    <source>
        <dbReference type="Proteomes" id="UP001153365"/>
    </source>
</evidence>
<evidence type="ECO:0000256" key="1">
    <source>
        <dbReference type="ARBA" id="ARBA00022741"/>
    </source>
</evidence>
<protein>
    <submittedName>
        <fullName evidence="4">Uncharacterized protein</fullName>
    </submittedName>
</protein>
<organism evidence="4 5">
    <name type="scientific">Phakopsora pachyrhizi</name>
    <name type="common">Asian soybean rust disease fungus</name>
    <dbReference type="NCBI Taxonomy" id="170000"/>
    <lineage>
        <taxon>Eukaryota</taxon>
        <taxon>Fungi</taxon>
        <taxon>Dikarya</taxon>
        <taxon>Basidiomycota</taxon>
        <taxon>Pucciniomycotina</taxon>
        <taxon>Pucciniomycetes</taxon>
        <taxon>Pucciniales</taxon>
        <taxon>Phakopsoraceae</taxon>
        <taxon>Phakopsora</taxon>
    </lineage>
</organism>
<name>A0AAV0ALH1_PHAPC</name>
<comment type="caution">
    <text evidence="4">The sequence shown here is derived from an EMBL/GenBank/DDBJ whole genome shotgun (WGS) entry which is preliminary data.</text>
</comment>
<dbReference type="AlphaFoldDB" id="A0AAV0ALH1"/>
<keyword evidence="5" id="KW-1185">Reference proteome</keyword>
<feature type="region of interest" description="Disordered" evidence="3">
    <location>
        <begin position="215"/>
        <end position="268"/>
    </location>
</feature>
<reference evidence="4" key="1">
    <citation type="submission" date="2022-06" db="EMBL/GenBank/DDBJ databases">
        <authorList>
            <consortium name="SYNGENTA / RWTH Aachen University"/>
        </authorList>
    </citation>
    <scope>NUCLEOTIDE SEQUENCE</scope>
</reference>
<keyword evidence="1" id="KW-0547">Nucleotide-binding</keyword>